<accession>A0A6A6BG11</accession>
<feature type="compositionally biased region" description="Polar residues" evidence="1">
    <location>
        <begin position="62"/>
        <end position="71"/>
    </location>
</feature>
<sequence length="71" mass="7603">MSYFPPPALHPPQKQNKTKQTSKQPPSPALYPHNAKPKPTNKAVKPQAHQGSRAHIPHPAGLSSSSGGSNY</sequence>
<dbReference type="GeneID" id="54298093"/>
<dbReference type="Proteomes" id="UP000799438">
    <property type="component" value="Unassembled WGS sequence"/>
</dbReference>
<evidence type="ECO:0000313" key="3">
    <source>
        <dbReference type="Proteomes" id="UP000799438"/>
    </source>
</evidence>
<proteinExistence type="predicted"/>
<dbReference type="AlphaFoldDB" id="A0A6A6BG11"/>
<dbReference type="RefSeq" id="XP_033397154.1">
    <property type="nucleotide sequence ID" value="XM_033540597.1"/>
</dbReference>
<evidence type="ECO:0000313" key="2">
    <source>
        <dbReference type="EMBL" id="KAF2141441.1"/>
    </source>
</evidence>
<feature type="non-terminal residue" evidence="2">
    <location>
        <position position="71"/>
    </location>
</feature>
<gene>
    <name evidence="2" type="ORF">K452DRAFT_288140</name>
</gene>
<feature type="compositionally biased region" description="Pro residues" evidence="1">
    <location>
        <begin position="1"/>
        <end position="10"/>
    </location>
</feature>
<feature type="compositionally biased region" description="Low complexity" evidence="1">
    <location>
        <begin position="11"/>
        <end position="24"/>
    </location>
</feature>
<keyword evidence="3" id="KW-1185">Reference proteome</keyword>
<organism evidence="2 3">
    <name type="scientific">Aplosporella prunicola CBS 121167</name>
    <dbReference type="NCBI Taxonomy" id="1176127"/>
    <lineage>
        <taxon>Eukaryota</taxon>
        <taxon>Fungi</taxon>
        <taxon>Dikarya</taxon>
        <taxon>Ascomycota</taxon>
        <taxon>Pezizomycotina</taxon>
        <taxon>Dothideomycetes</taxon>
        <taxon>Dothideomycetes incertae sedis</taxon>
        <taxon>Botryosphaeriales</taxon>
        <taxon>Aplosporellaceae</taxon>
        <taxon>Aplosporella</taxon>
    </lineage>
</organism>
<dbReference type="EMBL" id="ML995487">
    <property type="protein sequence ID" value="KAF2141441.1"/>
    <property type="molecule type" value="Genomic_DNA"/>
</dbReference>
<feature type="region of interest" description="Disordered" evidence="1">
    <location>
        <begin position="1"/>
        <end position="71"/>
    </location>
</feature>
<reference evidence="2" key="1">
    <citation type="journal article" date="2020" name="Stud. Mycol.">
        <title>101 Dothideomycetes genomes: a test case for predicting lifestyles and emergence of pathogens.</title>
        <authorList>
            <person name="Haridas S."/>
            <person name="Albert R."/>
            <person name="Binder M."/>
            <person name="Bloem J."/>
            <person name="Labutti K."/>
            <person name="Salamov A."/>
            <person name="Andreopoulos B."/>
            <person name="Baker S."/>
            <person name="Barry K."/>
            <person name="Bills G."/>
            <person name="Bluhm B."/>
            <person name="Cannon C."/>
            <person name="Castanera R."/>
            <person name="Culley D."/>
            <person name="Daum C."/>
            <person name="Ezra D."/>
            <person name="Gonzalez J."/>
            <person name="Henrissat B."/>
            <person name="Kuo A."/>
            <person name="Liang C."/>
            <person name="Lipzen A."/>
            <person name="Lutzoni F."/>
            <person name="Magnuson J."/>
            <person name="Mondo S."/>
            <person name="Nolan M."/>
            <person name="Ohm R."/>
            <person name="Pangilinan J."/>
            <person name="Park H.-J."/>
            <person name="Ramirez L."/>
            <person name="Alfaro M."/>
            <person name="Sun H."/>
            <person name="Tritt A."/>
            <person name="Yoshinaga Y."/>
            <person name="Zwiers L.-H."/>
            <person name="Turgeon B."/>
            <person name="Goodwin S."/>
            <person name="Spatafora J."/>
            <person name="Crous P."/>
            <person name="Grigoriev I."/>
        </authorList>
    </citation>
    <scope>NUCLEOTIDE SEQUENCE</scope>
    <source>
        <strain evidence="2">CBS 121167</strain>
    </source>
</reference>
<evidence type="ECO:0000256" key="1">
    <source>
        <dbReference type="SAM" id="MobiDB-lite"/>
    </source>
</evidence>
<protein>
    <submittedName>
        <fullName evidence="2">Uncharacterized protein</fullName>
    </submittedName>
</protein>
<name>A0A6A6BG11_9PEZI</name>